<proteinExistence type="predicted"/>
<name>M2RIC6_CERS8</name>
<organism evidence="1 2">
    <name type="scientific">Ceriporiopsis subvermispora (strain B)</name>
    <name type="common">White-rot fungus</name>
    <name type="synonym">Gelatoporia subvermispora</name>
    <dbReference type="NCBI Taxonomy" id="914234"/>
    <lineage>
        <taxon>Eukaryota</taxon>
        <taxon>Fungi</taxon>
        <taxon>Dikarya</taxon>
        <taxon>Basidiomycota</taxon>
        <taxon>Agaricomycotina</taxon>
        <taxon>Agaricomycetes</taxon>
        <taxon>Polyporales</taxon>
        <taxon>Gelatoporiaceae</taxon>
        <taxon>Gelatoporia</taxon>
    </lineage>
</organism>
<dbReference type="SUPFAM" id="SSF82199">
    <property type="entry name" value="SET domain"/>
    <property type="match status" value="1"/>
</dbReference>
<evidence type="ECO:0008006" key="3">
    <source>
        <dbReference type="Google" id="ProtNLM"/>
    </source>
</evidence>
<dbReference type="InterPro" id="IPR050600">
    <property type="entry name" value="SETD3_SETD6_MTase"/>
</dbReference>
<gene>
    <name evidence="1" type="ORF">CERSUDRAFT_113385</name>
</gene>
<dbReference type="GO" id="GO:0005634">
    <property type="term" value="C:nucleus"/>
    <property type="evidence" value="ECO:0007669"/>
    <property type="project" value="TreeGrafter"/>
</dbReference>
<dbReference type="GO" id="GO:0016279">
    <property type="term" value="F:protein-lysine N-methyltransferase activity"/>
    <property type="evidence" value="ECO:0007669"/>
    <property type="project" value="TreeGrafter"/>
</dbReference>
<dbReference type="PANTHER" id="PTHR13271">
    <property type="entry name" value="UNCHARACTERIZED PUTATIVE METHYLTRANSFERASE"/>
    <property type="match status" value="1"/>
</dbReference>
<evidence type="ECO:0000313" key="2">
    <source>
        <dbReference type="Proteomes" id="UP000016930"/>
    </source>
</evidence>
<dbReference type="HOGENOM" id="CLU_023001_0_0_1"/>
<sequence>MTNERLPILLRWLCERDIQIDDSIRVLDDPVSGISVVSTDKIIESASTIAWIPKSAILSVRSCSLAPNIPFAPYGHDAHLALSTALYAELLRGSASQWYGYLQSLPIRTVPLALFWGVPETACDDEDGEQARLWITNTQVEKELVTDTGTIVLDDIRNYYHSSAKPMFDRYHLHSTLLGFHYAYSLVSSRAFLVDSYHGLSMVPIADAFNHVNENHVHLESNYDVCPICGSLSECPHDTEEKSDIHMDEDGRRYAYPSIGVQGNDVCEMVVNRIIPPHMEIFNTYGSRLGNAALLARYGFSLEGNDNDMISFDLSSNNYQGSALSRSCFQQLLYALAQAWNRGTPSMITEESSLVFQPDLDATEEQEDVASPLPFRSLLYINSDAQISVHLWLFAALRRILADRHLANIYLDRPTDGNASWKDSQDAARLLAQAMQLQIQVEQLLAADDEDRDIEEVTVSKQLTYFLSGVAREVCLLCSQKAQSIGKSSNLSIAELGDLLDGLDDNYPKTRLAISQVILERSLLESCEASWRELGDAIAEE</sequence>
<dbReference type="STRING" id="914234.M2RIC6"/>
<dbReference type="EMBL" id="KB445795">
    <property type="protein sequence ID" value="EMD38232.1"/>
    <property type="molecule type" value="Genomic_DNA"/>
</dbReference>
<dbReference type="PANTHER" id="PTHR13271:SF34">
    <property type="entry name" value="N-LYSINE METHYLTRANSFERASE SETD6"/>
    <property type="match status" value="1"/>
</dbReference>
<dbReference type="Proteomes" id="UP000016930">
    <property type="component" value="Unassembled WGS sequence"/>
</dbReference>
<evidence type="ECO:0000313" key="1">
    <source>
        <dbReference type="EMBL" id="EMD38232.1"/>
    </source>
</evidence>
<dbReference type="InterPro" id="IPR046341">
    <property type="entry name" value="SET_dom_sf"/>
</dbReference>
<accession>M2RIC6</accession>
<protein>
    <recommendedName>
        <fullName evidence="3">SET domain-containing protein</fullName>
    </recommendedName>
</protein>
<keyword evidence="2" id="KW-1185">Reference proteome</keyword>
<dbReference type="AlphaFoldDB" id="M2RIC6"/>
<reference evidence="1 2" key="1">
    <citation type="journal article" date="2012" name="Proc. Natl. Acad. Sci. U.S.A.">
        <title>Comparative genomics of Ceriporiopsis subvermispora and Phanerochaete chrysosporium provide insight into selective ligninolysis.</title>
        <authorList>
            <person name="Fernandez-Fueyo E."/>
            <person name="Ruiz-Duenas F.J."/>
            <person name="Ferreira P."/>
            <person name="Floudas D."/>
            <person name="Hibbett D.S."/>
            <person name="Canessa P."/>
            <person name="Larrondo L.F."/>
            <person name="James T.Y."/>
            <person name="Seelenfreund D."/>
            <person name="Lobos S."/>
            <person name="Polanco R."/>
            <person name="Tello M."/>
            <person name="Honda Y."/>
            <person name="Watanabe T."/>
            <person name="Watanabe T."/>
            <person name="Ryu J.S."/>
            <person name="Kubicek C.P."/>
            <person name="Schmoll M."/>
            <person name="Gaskell J."/>
            <person name="Hammel K.E."/>
            <person name="St John F.J."/>
            <person name="Vanden Wymelenberg A."/>
            <person name="Sabat G."/>
            <person name="Splinter BonDurant S."/>
            <person name="Syed K."/>
            <person name="Yadav J.S."/>
            <person name="Doddapaneni H."/>
            <person name="Subramanian V."/>
            <person name="Lavin J.L."/>
            <person name="Oguiza J.A."/>
            <person name="Perez G."/>
            <person name="Pisabarro A.G."/>
            <person name="Ramirez L."/>
            <person name="Santoyo F."/>
            <person name="Master E."/>
            <person name="Coutinho P.M."/>
            <person name="Henrissat B."/>
            <person name="Lombard V."/>
            <person name="Magnuson J.K."/>
            <person name="Kuees U."/>
            <person name="Hori C."/>
            <person name="Igarashi K."/>
            <person name="Samejima M."/>
            <person name="Held B.W."/>
            <person name="Barry K.W."/>
            <person name="LaButti K.M."/>
            <person name="Lapidus A."/>
            <person name="Lindquist E.A."/>
            <person name="Lucas S.M."/>
            <person name="Riley R."/>
            <person name="Salamov A.A."/>
            <person name="Hoffmeister D."/>
            <person name="Schwenk D."/>
            <person name="Hadar Y."/>
            <person name="Yarden O."/>
            <person name="de Vries R.P."/>
            <person name="Wiebenga A."/>
            <person name="Stenlid J."/>
            <person name="Eastwood D."/>
            <person name="Grigoriev I.V."/>
            <person name="Berka R.M."/>
            <person name="Blanchette R.A."/>
            <person name="Kersten P."/>
            <person name="Martinez A.T."/>
            <person name="Vicuna R."/>
            <person name="Cullen D."/>
        </authorList>
    </citation>
    <scope>NUCLEOTIDE SEQUENCE [LARGE SCALE GENOMIC DNA]</scope>
    <source>
        <strain evidence="1 2">B</strain>
    </source>
</reference>
<dbReference type="Gene3D" id="3.90.1410.10">
    <property type="entry name" value="set domain protein methyltransferase, domain 1"/>
    <property type="match status" value="1"/>
</dbReference>
<dbReference type="CDD" id="cd10527">
    <property type="entry name" value="SET_LSMT"/>
    <property type="match status" value="1"/>
</dbReference>
<dbReference type="OrthoDB" id="441812at2759"/>